<name>A0A9W6NP07_9ACTN</name>
<dbReference type="InterPro" id="IPR046335">
    <property type="entry name" value="LacI/GalR-like_sensor"/>
</dbReference>
<dbReference type="InterPro" id="IPR028082">
    <property type="entry name" value="Peripla_BP_I"/>
</dbReference>
<dbReference type="InterPro" id="IPR010982">
    <property type="entry name" value="Lambda_DNA-bd_dom_sf"/>
</dbReference>
<dbReference type="Pfam" id="PF00356">
    <property type="entry name" value="LacI"/>
    <property type="match status" value="1"/>
</dbReference>
<dbReference type="Proteomes" id="UP001143480">
    <property type="component" value="Unassembled WGS sequence"/>
</dbReference>
<reference evidence="5" key="2">
    <citation type="submission" date="2023-01" db="EMBL/GenBank/DDBJ databases">
        <authorList>
            <person name="Sun Q."/>
            <person name="Evtushenko L."/>
        </authorList>
    </citation>
    <scope>NUCLEOTIDE SEQUENCE</scope>
    <source>
        <strain evidence="5">VKM Ac-1321</strain>
    </source>
</reference>
<dbReference type="CDD" id="cd01392">
    <property type="entry name" value="HTH_LacI"/>
    <property type="match status" value="1"/>
</dbReference>
<gene>
    <name evidence="5" type="primary">lacI_6</name>
    <name evidence="5" type="ORF">GCM10017581_055220</name>
</gene>
<feature type="domain" description="HTH lacI-type" evidence="4">
    <location>
        <begin position="6"/>
        <end position="61"/>
    </location>
</feature>
<dbReference type="PANTHER" id="PTHR30146:SF109">
    <property type="entry name" value="HTH-TYPE TRANSCRIPTIONAL REGULATOR GALS"/>
    <property type="match status" value="1"/>
</dbReference>
<dbReference type="EMBL" id="BSFP01000037">
    <property type="protein sequence ID" value="GLL03776.1"/>
    <property type="molecule type" value="Genomic_DNA"/>
</dbReference>
<proteinExistence type="predicted"/>
<evidence type="ECO:0000259" key="4">
    <source>
        <dbReference type="PROSITE" id="PS50932"/>
    </source>
</evidence>
<sequence length="376" mass="38984">MRRGSVTLHDVAREAGVSYATASRALNGSERTVRQENVARVRAAAVRLGYVPHASAQAIARGSTNTVALVVSDVDDPYFLMIAAGVIDAAEDAGLIVTMAVADRSPGLELQIVRTLRGHRPRAIVVAGSRVDGSGERAPLIEELETYRASGGRVAVISQPDLPFPTLAVDNGGGARRLALELAGLGYRRFAVVHGDDAIRTSRDRRTAFAAGLREAGLALDPGCEIETDFSRAGGYAAADRLAELARDGVEAAFVVTDVMAVGAMTGLRAAGLRPGPDLAVAGFDDIEAACEVTPQLTSVRAPLREMGRQALEAALSGEPAGVIDVPVEVVLRDSTPPRRRGAGSARTVIVGGATHVTAGEGHDIAASSQADGYLA</sequence>
<dbReference type="SUPFAM" id="SSF47413">
    <property type="entry name" value="lambda repressor-like DNA-binding domains"/>
    <property type="match status" value="1"/>
</dbReference>
<keyword evidence="6" id="KW-1185">Reference proteome</keyword>
<evidence type="ECO:0000313" key="6">
    <source>
        <dbReference type="Proteomes" id="UP001143480"/>
    </source>
</evidence>
<protein>
    <submittedName>
        <fullName evidence="5">LacI family transcriptional regulator</fullName>
    </submittedName>
</protein>
<dbReference type="Pfam" id="PF13377">
    <property type="entry name" value="Peripla_BP_3"/>
    <property type="match status" value="1"/>
</dbReference>
<evidence type="ECO:0000256" key="2">
    <source>
        <dbReference type="ARBA" id="ARBA00023125"/>
    </source>
</evidence>
<keyword evidence="3" id="KW-0804">Transcription</keyword>
<dbReference type="GO" id="GO:0003700">
    <property type="term" value="F:DNA-binding transcription factor activity"/>
    <property type="evidence" value="ECO:0007669"/>
    <property type="project" value="TreeGrafter"/>
</dbReference>
<evidence type="ECO:0000313" key="5">
    <source>
        <dbReference type="EMBL" id="GLL03776.1"/>
    </source>
</evidence>
<keyword evidence="1" id="KW-0805">Transcription regulation</keyword>
<dbReference type="CDD" id="cd06267">
    <property type="entry name" value="PBP1_LacI_sugar_binding-like"/>
    <property type="match status" value="1"/>
</dbReference>
<dbReference type="Gene3D" id="1.10.260.40">
    <property type="entry name" value="lambda repressor-like DNA-binding domains"/>
    <property type="match status" value="1"/>
</dbReference>
<dbReference type="AlphaFoldDB" id="A0A9W6NP07"/>
<dbReference type="PRINTS" id="PR00036">
    <property type="entry name" value="HTHLACI"/>
</dbReference>
<dbReference type="SUPFAM" id="SSF53822">
    <property type="entry name" value="Periplasmic binding protein-like I"/>
    <property type="match status" value="1"/>
</dbReference>
<dbReference type="PROSITE" id="PS00356">
    <property type="entry name" value="HTH_LACI_1"/>
    <property type="match status" value="1"/>
</dbReference>
<dbReference type="GO" id="GO:0000976">
    <property type="term" value="F:transcription cis-regulatory region binding"/>
    <property type="evidence" value="ECO:0007669"/>
    <property type="project" value="TreeGrafter"/>
</dbReference>
<dbReference type="PANTHER" id="PTHR30146">
    <property type="entry name" value="LACI-RELATED TRANSCRIPTIONAL REPRESSOR"/>
    <property type="match status" value="1"/>
</dbReference>
<accession>A0A9W6NP07</accession>
<dbReference type="Gene3D" id="3.40.50.2300">
    <property type="match status" value="2"/>
</dbReference>
<keyword evidence="2" id="KW-0238">DNA-binding</keyword>
<dbReference type="InterPro" id="IPR000843">
    <property type="entry name" value="HTH_LacI"/>
</dbReference>
<comment type="caution">
    <text evidence="5">The sequence shown here is derived from an EMBL/GenBank/DDBJ whole genome shotgun (WGS) entry which is preliminary data.</text>
</comment>
<dbReference type="PROSITE" id="PS50932">
    <property type="entry name" value="HTH_LACI_2"/>
    <property type="match status" value="1"/>
</dbReference>
<dbReference type="SMART" id="SM00354">
    <property type="entry name" value="HTH_LACI"/>
    <property type="match status" value="1"/>
</dbReference>
<evidence type="ECO:0000256" key="1">
    <source>
        <dbReference type="ARBA" id="ARBA00023015"/>
    </source>
</evidence>
<evidence type="ECO:0000256" key="3">
    <source>
        <dbReference type="ARBA" id="ARBA00023163"/>
    </source>
</evidence>
<organism evidence="5 6">
    <name type="scientific">Dactylosporangium matsuzakiense</name>
    <dbReference type="NCBI Taxonomy" id="53360"/>
    <lineage>
        <taxon>Bacteria</taxon>
        <taxon>Bacillati</taxon>
        <taxon>Actinomycetota</taxon>
        <taxon>Actinomycetes</taxon>
        <taxon>Micromonosporales</taxon>
        <taxon>Micromonosporaceae</taxon>
        <taxon>Dactylosporangium</taxon>
    </lineage>
</organism>
<reference evidence="5" key="1">
    <citation type="journal article" date="2014" name="Int. J. Syst. Evol. Microbiol.">
        <title>Complete genome sequence of Corynebacterium casei LMG S-19264T (=DSM 44701T), isolated from a smear-ripened cheese.</title>
        <authorList>
            <consortium name="US DOE Joint Genome Institute (JGI-PGF)"/>
            <person name="Walter F."/>
            <person name="Albersmeier A."/>
            <person name="Kalinowski J."/>
            <person name="Ruckert C."/>
        </authorList>
    </citation>
    <scope>NUCLEOTIDE SEQUENCE</scope>
    <source>
        <strain evidence="5">VKM Ac-1321</strain>
    </source>
</reference>